<evidence type="ECO:0000259" key="3">
    <source>
        <dbReference type="Pfam" id="PF00881"/>
    </source>
</evidence>
<dbReference type="GO" id="GO:0016491">
    <property type="term" value="F:oxidoreductase activity"/>
    <property type="evidence" value="ECO:0007669"/>
    <property type="project" value="UniProtKB-KW"/>
</dbReference>
<evidence type="ECO:0000313" key="5">
    <source>
        <dbReference type="Proteomes" id="UP000069771"/>
    </source>
</evidence>
<dbReference type="SUPFAM" id="SSF55469">
    <property type="entry name" value="FMN-dependent nitroreductase-like"/>
    <property type="match status" value="1"/>
</dbReference>
<comment type="similarity">
    <text evidence="1">Belongs to the nitroreductase family.</text>
</comment>
<dbReference type="AlphaFoldDB" id="A0A140DSK1"/>
<dbReference type="RefSeq" id="WP_067555006.1">
    <property type="nucleotide sequence ID" value="NZ_CAMTFD010000008.1"/>
</dbReference>
<evidence type="ECO:0000256" key="1">
    <source>
        <dbReference type="ARBA" id="ARBA00007118"/>
    </source>
</evidence>
<dbReference type="InterPro" id="IPR000415">
    <property type="entry name" value="Nitroreductase-like"/>
</dbReference>
<dbReference type="OrthoDB" id="9783470at2"/>
<proteinExistence type="inferred from homology"/>
<dbReference type="Pfam" id="PF00881">
    <property type="entry name" value="Nitroreductase"/>
    <property type="match status" value="1"/>
</dbReference>
<feature type="domain" description="Nitroreductase" evidence="3">
    <location>
        <begin position="9"/>
        <end position="152"/>
    </location>
</feature>
<dbReference type="KEGG" id="fro:AALO17_04940"/>
<dbReference type="Proteomes" id="UP000069771">
    <property type="component" value="Chromosome"/>
</dbReference>
<dbReference type="Gene3D" id="3.40.109.10">
    <property type="entry name" value="NADH Oxidase"/>
    <property type="match status" value="1"/>
</dbReference>
<evidence type="ECO:0000313" key="4">
    <source>
        <dbReference type="EMBL" id="AMK53628.1"/>
    </source>
</evidence>
<name>A0A140DSK1_9FIRM</name>
<dbReference type="GeneID" id="78477341"/>
<dbReference type="InterPro" id="IPR029479">
    <property type="entry name" value="Nitroreductase"/>
</dbReference>
<dbReference type="EMBL" id="CP011391">
    <property type="protein sequence ID" value="AMK53628.1"/>
    <property type="molecule type" value="Genomic_DNA"/>
</dbReference>
<keyword evidence="2" id="KW-0560">Oxidoreductase</keyword>
<dbReference type="PANTHER" id="PTHR43673">
    <property type="entry name" value="NAD(P)H NITROREDUCTASE YDGI-RELATED"/>
    <property type="match status" value="1"/>
</dbReference>
<dbReference type="PANTHER" id="PTHR43673:SF10">
    <property type="entry name" value="NADH DEHYDROGENASE_NAD(P)H NITROREDUCTASE XCC3605-RELATED"/>
    <property type="match status" value="1"/>
</dbReference>
<keyword evidence="5" id="KW-1185">Reference proteome</keyword>
<organism evidence="4 5">
    <name type="scientific">Faecalibaculum rodentium</name>
    <dbReference type="NCBI Taxonomy" id="1702221"/>
    <lineage>
        <taxon>Bacteria</taxon>
        <taxon>Bacillati</taxon>
        <taxon>Bacillota</taxon>
        <taxon>Erysipelotrichia</taxon>
        <taxon>Erysipelotrichales</taxon>
        <taxon>Erysipelotrichaceae</taxon>
        <taxon>Faecalibaculum</taxon>
    </lineage>
</organism>
<accession>A0A140DSK1</accession>
<sequence length="170" mass="18157">MTPTELLLDRASCKSYTSEPLLPDEARLIVQAGQAAPSGMNRQPTAFLAVLDPAIRDRLSRLNAAVLQTKTDPFYGAPAVFAVLADPSASTYLYDGSLAAGQMLLQANALGLGSCWIHRAREVFETEEGKSILKQAGLPEDYEGIGFVIAGHPATKPAVKKKTSLTGWLV</sequence>
<gene>
    <name evidence="4" type="ORF">AALO17_04940</name>
</gene>
<reference evidence="4 5" key="1">
    <citation type="journal article" date="2016" name="Gut Pathog.">
        <title>Whole genome sequencing of "Faecalibaculum rodentium" ALO17, isolated from C57BL/6J laboratory mouse feces.</title>
        <authorList>
            <person name="Lim S."/>
            <person name="Chang D.H."/>
            <person name="Ahn S."/>
            <person name="Kim B.C."/>
        </authorList>
    </citation>
    <scope>NUCLEOTIDE SEQUENCE [LARGE SCALE GENOMIC DNA]</scope>
    <source>
        <strain evidence="4 5">Alo17</strain>
    </source>
</reference>
<dbReference type="STRING" id="1702221.AALO17_04940"/>
<evidence type="ECO:0000256" key="2">
    <source>
        <dbReference type="ARBA" id="ARBA00023002"/>
    </source>
</evidence>
<protein>
    <submittedName>
        <fullName evidence="4">Oxygen-insensitive NAD(P)H nitroreductase</fullName>
    </submittedName>
</protein>
<dbReference type="PATRIC" id="fig|1702221.3.peg.473"/>